<feature type="compositionally biased region" description="Polar residues" evidence="6">
    <location>
        <begin position="1"/>
        <end position="15"/>
    </location>
</feature>
<name>A0A5B8V0I2_9SPHI</name>
<feature type="transmembrane region" description="Helical" evidence="7">
    <location>
        <begin position="327"/>
        <end position="346"/>
    </location>
</feature>
<keyword evidence="5 7" id="KW-0472">Membrane</keyword>
<dbReference type="GO" id="GO:0005886">
    <property type="term" value="C:plasma membrane"/>
    <property type="evidence" value="ECO:0007669"/>
    <property type="project" value="UniProtKB-SubCell"/>
</dbReference>
<evidence type="ECO:0000256" key="1">
    <source>
        <dbReference type="ARBA" id="ARBA00004651"/>
    </source>
</evidence>
<feature type="transmembrane region" description="Helical" evidence="7">
    <location>
        <begin position="720"/>
        <end position="741"/>
    </location>
</feature>
<accession>A0A5B8V0I2</accession>
<dbReference type="Pfam" id="PF02687">
    <property type="entry name" value="FtsX"/>
    <property type="match status" value="2"/>
</dbReference>
<dbReference type="Proteomes" id="UP000321479">
    <property type="component" value="Chromosome"/>
</dbReference>
<sequence length="840" mass="92900">MCHSSFNYSLSNDKSGFSEPGEKPAVGINNELNIGHQRIDAMINNFIKTAWRNITANKLFATLNIAGLAIGICVCITLFACASYELSFDRMYKNSKDIYRVNLQSSPEYNSKVWAQLPGIAGPAFIQNIPQVKAMTRLLKHDFGAIISLKTDDKNFSEKGLYMADSSIFGMFDFKFTEGNAQTVFAHPKSVVLSESAKERLYGKEPAFGKIIYVENKDTLQVSGVYKDLPQNSTIDCDMVYNIMDSWAGKDVYWGNSSYETYCLLRPGADVERVQKQANALIDKNIAKKNKFFTKFLFQPLADIHLYSADIRAGFSSRIGSVGTVKALLLLSLLVLAIACINYMNLATARSEKRAKGVGVNKVLGADKRHLLALFYTETAVLSFVAIIIGYLACFVLQPFFQDITGIGLRPSALSATPILCGLLLTWVVVTLLAGSYPAFSMSRISPLVLMNKLKMKHSAADLIRKSLVVFQFASSIILIISVILILQQIRYIRNKDLGYNPKGIVSVSIKAAQNKQQVASFINDLQKMTGVESASPSQSIPGDIESGKSIRKYTTDKDRFPVRTCNTEGSILKTMQLKLLAGNTIPQTLAAGDTNCYLLVNESVIKYLGYKTPQDAIGRYASTEMHPRSIITGVVKDFNYESLKNDIGGYVYYITNKRTEPLNTLLIRYNTRALSFFMQQVQNTFKADVPNSSFDYEFLDTHIQNLYASEQHTARTATVFSILAIFVACLGLFGLAASIAEQRTREIGIRKVLGASVPGIARLLTGDFLKLVLISIVIASPIAWYMINKWLTGFSYRIHVGLWAFIIAGLTAVVFALLTTSSHAIKAALANPVKSLRSE</sequence>
<keyword evidence="2" id="KW-1003">Cell membrane</keyword>
<feature type="domain" description="MacB-like periplasmic core" evidence="9">
    <location>
        <begin position="62"/>
        <end position="280"/>
    </location>
</feature>
<keyword evidence="3 7" id="KW-0812">Transmembrane</keyword>
<feature type="transmembrane region" description="Helical" evidence="7">
    <location>
        <begin position="463"/>
        <end position="487"/>
    </location>
</feature>
<dbReference type="EMBL" id="CP042436">
    <property type="protein sequence ID" value="QEC64141.1"/>
    <property type="molecule type" value="Genomic_DNA"/>
</dbReference>
<evidence type="ECO:0000256" key="4">
    <source>
        <dbReference type="ARBA" id="ARBA00022989"/>
    </source>
</evidence>
<dbReference type="PANTHER" id="PTHR30572">
    <property type="entry name" value="MEMBRANE COMPONENT OF TRANSPORTER-RELATED"/>
    <property type="match status" value="1"/>
</dbReference>
<reference evidence="10 11" key="1">
    <citation type="journal article" date="2017" name="Curr. Microbiol.">
        <title>Mucilaginibacter ginsenosidivorans sp. nov., Isolated from Soil of Ginseng Field.</title>
        <authorList>
            <person name="Kim M.M."/>
            <person name="Siddiqi M.Z."/>
            <person name="Im W.T."/>
        </authorList>
    </citation>
    <scope>NUCLEOTIDE SEQUENCE [LARGE SCALE GENOMIC DNA]</scope>
    <source>
        <strain evidence="10 11">Gsoil 3017</strain>
    </source>
</reference>
<dbReference type="InterPro" id="IPR003838">
    <property type="entry name" value="ABC3_permease_C"/>
</dbReference>
<evidence type="ECO:0000256" key="2">
    <source>
        <dbReference type="ARBA" id="ARBA00022475"/>
    </source>
</evidence>
<gene>
    <name evidence="10" type="ORF">FRZ54_16670</name>
</gene>
<feature type="domain" description="ABC3 transporter permease C-terminal" evidence="8">
    <location>
        <begin position="720"/>
        <end position="828"/>
    </location>
</feature>
<feature type="transmembrane region" description="Helical" evidence="7">
    <location>
        <begin position="769"/>
        <end position="788"/>
    </location>
</feature>
<feature type="transmembrane region" description="Helical" evidence="7">
    <location>
        <begin position="413"/>
        <end position="442"/>
    </location>
</feature>
<dbReference type="InterPro" id="IPR025857">
    <property type="entry name" value="MacB_PCD"/>
</dbReference>
<evidence type="ECO:0000313" key="11">
    <source>
        <dbReference type="Proteomes" id="UP000321479"/>
    </source>
</evidence>
<feature type="domain" description="ABC3 transporter permease C-terminal" evidence="8">
    <location>
        <begin position="330"/>
        <end position="447"/>
    </location>
</feature>
<evidence type="ECO:0000259" key="9">
    <source>
        <dbReference type="Pfam" id="PF12704"/>
    </source>
</evidence>
<evidence type="ECO:0000256" key="5">
    <source>
        <dbReference type="ARBA" id="ARBA00023136"/>
    </source>
</evidence>
<evidence type="ECO:0000313" key="10">
    <source>
        <dbReference type="EMBL" id="QEC64141.1"/>
    </source>
</evidence>
<evidence type="ECO:0000256" key="6">
    <source>
        <dbReference type="SAM" id="MobiDB-lite"/>
    </source>
</evidence>
<proteinExistence type="predicted"/>
<feature type="region of interest" description="Disordered" evidence="6">
    <location>
        <begin position="1"/>
        <end position="23"/>
    </location>
</feature>
<keyword evidence="11" id="KW-1185">Reference proteome</keyword>
<keyword evidence="4 7" id="KW-1133">Transmembrane helix</keyword>
<dbReference type="KEGG" id="mgin:FRZ54_16670"/>
<dbReference type="OrthoDB" id="1451596at2"/>
<dbReference type="Pfam" id="PF12704">
    <property type="entry name" value="MacB_PCD"/>
    <property type="match status" value="1"/>
</dbReference>
<dbReference type="PANTHER" id="PTHR30572:SF18">
    <property type="entry name" value="ABC-TYPE MACROLIDE FAMILY EXPORT SYSTEM PERMEASE COMPONENT 2"/>
    <property type="match status" value="1"/>
</dbReference>
<organism evidence="10 11">
    <name type="scientific">Mucilaginibacter ginsenosidivorans</name>
    <dbReference type="NCBI Taxonomy" id="398053"/>
    <lineage>
        <taxon>Bacteria</taxon>
        <taxon>Pseudomonadati</taxon>
        <taxon>Bacteroidota</taxon>
        <taxon>Sphingobacteriia</taxon>
        <taxon>Sphingobacteriales</taxon>
        <taxon>Sphingobacteriaceae</taxon>
        <taxon>Mucilaginibacter</taxon>
    </lineage>
</organism>
<dbReference type="GO" id="GO:0022857">
    <property type="term" value="F:transmembrane transporter activity"/>
    <property type="evidence" value="ECO:0007669"/>
    <property type="project" value="TreeGrafter"/>
</dbReference>
<feature type="transmembrane region" description="Helical" evidence="7">
    <location>
        <begin position="371"/>
        <end position="401"/>
    </location>
</feature>
<dbReference type="AlphaFoldDB" id="A0A5B8V0I2"/>
<dbReference type="InterPro" id="IPR050250">
    <property type="entry name" value="Macrolide_Exporter_MacB"/>
</dbReference>
<evidence type="ECO:0000259" key="8">
    <source>
        <dbReference type="Pfam" id="PF02687"/>
    </source>
</evidence>
<feature type="transmembrane region" description="Helical" evidence="7">
    <location>
        <begin position="59"/>
        <end position="80"/>
    </location>
</feature>
<protein>
    <submittedName>
        <fullName evidence="10">FtsX-like permease family protein</fullName>
    </submittedName>
</protein>
<comment type="subcellular location">
    <subcellularLocation>
        <location evidence="1">Cell membrane</location>
        <topology evidence="1">Multi-pass membrane protein</topology>
    </subcellularLocation>
</comment>
<evidence type="ECO:0000256" key="7">
    <source>
        <dbReference type="SAM" id="Phobius"/>
    </source>
</evidence>
<evidence type="ECO:0000256" key="3">
    <source>
        <dbReference type="ARBA" id="ARBA00022692"/>
    </source>
</evidence>
<feature type="transmembrane region" description="Helical" evidence="7">
    <location>
        <begin position="800"/>
        <end position="819"/>
    </location>
</feature>